<dbReference type="InterPro" id="IPR011333">
    <property type="entry name" value="SKP1/BTB/POZ_sf"/>
</dbReference>
<dbReference type="PANTHER" id="PTHR46336">
    <property type="entry name" value="OS02G0260700 PROTEIN"/>
    <property type="match status" value="1"/>
</dbReference>
<dbReference type="CDD" id="cd14733">
    <property type="entry name" value="BACK"/>
    <property type="match status" value="1"/>
</dbReference>
<dbReference type="PANTHER" id="PTHR46336:SF3">
    <property type="entry name" value="BTB_POZ DOMAIN-CONTAINING PROTEIN POB1"/>
    <property type="match status" value="1"/>
</dbReference>
<accession>A0A1Y1HSV6</accession>
<evidence type="ECO:0000256" key="2">
    <source>
        <dbReference type="ARBA" id="ARBA00004906"/>
    </source>
</evidence>
<reference evidence="4 5" key="1">
    <citation type="journal article" date="2014" name="Nat. Commun.">
        <title>Klebsormidium flaccidum genome reveals primary factors for plant terrestrial adaptation.</title>
        <authorList>
            <person name="Hori K."/>
            <person name="Maruyama F."/>
            <person name="Fujisawa T."/>
            <person name="Togashi T."/>
            <person name="Yamamoto N."/>
            <person name="Seo M."/>
            <person name="Sato S."/>
            <person name="Yamada T."/>
            <person name="Mori H."/>
            <person name="Tajima N."/>
            <person name="Moriyama T."/>
            <person name="Ikeuchi M."/>
            <person name="Watanabe M."/>
            <person name="Wada H."/>
            <person name="Kobayashi K."/>
            <person name="Saito M."/>
            <person name="Masuda T."/>
            <person name="Sasaki-Sekimoto Y."/>
            <person name="Mashiguchi K."/>
            <person name="Awai K."/>
            <person name="Shimojima M."/>
            <person name="Masuda S."/>
            <person name="Iwai M."/>
            <person name="Nobusawa T."/>
            <person name="Narise T."/>
            <person name="Kondo S."/>
            <person name="Saito H."/>
            <person name="Sato R."/>
            <person name="Murakawa M."/>
            <person name="Ihara Y."/>
            <person name="Oshima-Yamada Y."/>
            <person name="Ohtaka K."/>
            <person name="Satoh M."/>
            <person name="Sonobe K."/>
            <person name="Ishii M."/>
            <person name="Ohtani R."/>
            <person name="Kanamori-Sato M."/>
            <person name="Honoki R."/>
            <person name="Miyazaki D."/>
            <person name="Mochizuki H."/>
            <person name="Umetsu J."/>
            <person name="Higashi K."/>
            <person name="Shibata D."/>
            <person name="Kamiya Y."/>
            <person name="Sato N."/>
            <person name="Nakamura Y."/>
            <person name="Tabata S."/>
            <person name="Ida S."/>
            <person name="Kurokawa K."/>
            <person name="Ohta H."/>
        </authorList>
    </citation>
    <scope>NUCLEOTIDE SEQUENCE [LARGE SCALE GENOMIC DNA]</scope>
    <source>
        <strain evidence="4 5">NIES-2285</strain>
    </source>
</reference>
<dbReference type="Gene3D" id="3.30.710.10">
    <property type="entry name" value="Potassium Channel Kv1.1, Chain A"/>
    <property type="match status" value="1"/>
</dbReference>
<dbReference type="InterPro" id="IPR045890">
    <property type="entry name" value="POB1-like"/>
</dbReference>
<dbReference type="Proteomes" id="UP000054558">
    <property type="component" value="Unassembled WGS sequence"/>
</dbReference>
<gene>
    <name evidence="4" type="ORF">KFL_000350020</name>
</gene>
<evidence type="ECO:0000313" key="4">
    <source>
        <dbReference type="EMBL" id="GAQ79646.1"/>
    </source>
</evidence>
<dbReference type="Gene3D" id="1.25.40.420">
    <property type="match status" value="1"/>
</dbReference>
<dbReference type="CDD" id="cd18186">
    <property type="entry name" value="BTB_POZ_ZBTB_KLHL-like"/>
    <property type="match status" value="1"/>
</dbReference>
<dbReference type="Pfam" id="PF07707">
    <property type="entry name" value="BACK"/>
    <property type="match status" value="1"/>
</dbReference>
<proteinExistence type="predicted"/>
<sequence length="383" mass="43109">MLSNGMKESAKGAPIVIRVTEQEKPAFKEMLQFLYSGTLSPEFLAPATSMSSIVALLLLGDKYEVPSFMGAVLKRLIERESISDSATLVEEVPDLLERRPQIKQLMDDARGHIVREFKDVTGTWTSDDFMALPLGVVQYLLQSEELEADSEEEILTKAAKWAANKTGALSQLFPYIRFCCIRGEVLEKWAQTARSFPNVQLIKRALKVQAYSDARKRLEKGLVFCERKGVQQVHLEIVENIRFDEKVTSVVTPPVVWFGKTWYLAVMKEGAQKKGGEEERPRTVGVYLFCKKAGDQETVASVSDKVQICAYVRTWPDGLWFPIGTTTNTFSLEEGKGVKNWGFPDALNLPWDEARKSEKFLGPTGAMVFKVVARRYTDSEAEE</sequence>
<feature type="domain" description="BACK" evidence="3">
    <location>
        <begin position="101"/>
        <end position="189"/>
    </location>
</feature>
<evidence type="ECO:0000259" key="3">
    <source>
        <dbReference type="Pfam" id="PF07707"/>
    </source>
</evidence>
<comment type="pathway">
    <text evidence="2">Protein modification; protein ubiquitination.</text>
</comment>
<evidence type="ECO:0000313" key="5">
    <source>
        <dbReference type="Proteomes" id="UP000054558"/>
    </source>
</evidence>
<dbReference type="EMBL" id="DF236984">
    <property type="protein sequence ID" value="GAQ79646.1"/>
    <property type="molecule type" value="Genomic_DNA"/>
</dbReference>
<name>A0A1Y1HSV6_KLENI</name>
<comment type="function">
    <text evidence="1">May act as a substrate-specific adapter of an E3 ubiquitin-protein ligase complex (CUL3-RBX1-BTB) which mediates the ubiquitination and subsequent proteasomal degradation of target proteins.</text>
</comment>
<dbReference type="InterPro" id="IPR011705">
    <property type="entry name" value="BACK"/>
</dbReference>
<protein>
    <recommendedName>
        <fullName evidence="3">BACK domain-containing protein</fullName>
    </recommendedName>
</protein>
<keyword evidence="5" id="KW-1185">Reference proteome</keyword>
<evidence type="ECO:0000256" key="1">
    <source>
        <dbReference type="ARBA" id="ARBA00002668"/>
    </source>
</evidence>
<dbReference type="AlphaFoldDB" id="A0A1Y1HSV6"/>
<dbReference type="OrthoDB" id="1894668at2759"/>
<organism evidence="4 5">
    <name type="scientific">Klebsormidium nitens</name>
    <name type="common">Green alga</name>
    <name type="synonym">Ulothrix nitens</name>
    <dbReference type="NCBI Taxonomy" id="105231"/>
    <lineage>
        <taxon>Eukaryota</taxon>
        <taxon>Viridiplantae</taxon>
        <taxon>Streptophyta</taxon>
        <taxon>Klebsormidiophyceae</taxon>
        <taxon>Klebsormidiales</taxon>
        <taxon>Klebsormidiaceae</taxon>
        <taxon>Klebsormidium</taxon>
    </lineage>
</organism>